<dbReference type="OrthoDB" id="9905773at2759"/>
<name>A0A8C4XKW2_FALTI</name>
<protein>
    <recommendedName>
        <fullName evidence="4">Protein FAM228B</fullName>
    </recommendedName>
</protein>
<reference evidence="2" key="1">
    <citation type="submission" date="2025-08" db="UniProtKB">
        <authorList>
            <consortium name="Ensembl"/>
        </authorList>
    </citation>
    <scope>IDENTIFICATION</scope>
</reference>
<organism evidence="2 3">
    <name type="scientific">Falco tinnunculus</name>
    <name type="common">Common kestrel</name>
    <dbReference type="NCBI Taxonomy" id="100819"/>
    <lineage>
        <taxon>Eukaryota</taxon>
        <taxon>Metazoa</taxon>
        <taxon>Chordata</taxon>
        <taxon>Craniata</taxon>
        <taxon>Vertebrata</taxon>
        <taxon>Euteleostomi</taxon>
        <taxon>Archelosauria</taxon>
        <taxon>Archosauria</taxon>
        <taxon>Dinosauria</taxon>
        <taxon>Saurischia</taxon>
        <taxon>Theropoda</taxon>
        <taxon>Coelurosauria</taxon>
        <taxon>Aves</taxon>
        <taxon>Neognathae</taxon>
        <taxon>Neoaves</taxon>
        <taxon>Telluraves</taxon>
        <taxon>Australaves</taxon>
        <taxon>Falconiformes</taxon>
        <taxon>Falconidae</taxon>
        <taxon>Falco</taxon>
    </lineage>
</organism>
<proteinExistence type="inferred from homology"/>
<sequence>MKPVHRFSAPAKSGAENTLECSRRFGKENNTKDLLPQRDFCRAKGAPDEDIIASVQCILDRESYFVREVDTYLRHSDFLNLRKKEILYKKWLEDVSEPLLQKIEHKMDSQSSKEIQKRKEEQLSLYLDYCKKKGYVALETYDPSEYDPFFLKTHMDCWKVSIPPLQDPLLKDIQRKLIETGIIKQCEAGRPCSTRELNKLSRAELPQLPLGRQGMDAAQWLKVPHAYIVSEVHQRKRKSSATTKMARTEDGTCPPADCSGNRSHRKSGPCLPASVTAQQLSCQSLETEFSLCLYKKLQTPTAQTQSLKSCQDLVLFRIRNTEPQKTVKSNRG</sequence>
<evidence type="ECO:0000256" key="1">
    <source>
        <dbReference type="ARBA" id="ARBA00007753"/>
    </source>
</evidence>
<dbReference type="Ensembl" id="ENSFTIT00000005490.1">
    <property type="protein sequence ID" value="ENSFTIP00000005231.1"/>
    <property type="gene ID" value="ENSFTIG00000003649.1"/>
</dbReference>
<dbReference type="AlphaFoldDB" id="A0A8C4XKW2"/>
<dbReference type="InterPro" id="IPR040046">
    <property type="entry name" value="FAM228"/>
</dbReference>
<keyword evidence="3" id="KW-1185">Reference proteome</keyword>
<dbReference type="Proteomes" id="UP000694562">
    <property type="component" value="Unplaced"/>
</dbReference>
<evidence type="ECO:0000313" key="3">
    <source>
        <dbReference type="Proteomes" id="UP000694562"/>
    </source>
</evidence>
<dbReference type="PANTHER" id="PTHR28584">
    <property type="entry name" value="FAMILY WITH SEQUENCE SIMILARITY 228 MEMBER A"/>
    <property type="match status" value="1"/>
</dbReference>
<dbReference type="PANTHER" id="PTHR28584:SF1">
    <property type="entry name" value="PROTEIN FAM228B"/>
    <property type="match status" value="1"/>
</dbReference>
<evidence type="ECO:0000313" key="2">
    <source>
        <dbReference type="Ensembl" id="ENSFTIP00000005231.1"/>
    </source>
</evidence>
<accession>A0A8C4XKW2</accession>
<evidence type="ECO:0008006" key="4">
    <source>
        <dbReference type="Google" id="ProtNLM"/>
    </source>
</evidence>
<reference evidence="2" key="2">
    <citation type="submission" date="2025-09" db="UniProtKB">
        <authorList>
            <consortium name="Ensembl"/>
        </authorList>
    </citation>
    <scope>IDENTIFICATION</scope>
</reference>
<comment type="similarity">
    <text evidence="1">Belongs to the FAM228 family.</text>
</comment>